<evidence type="ECO:0008006" key="2">
    <source>
        <dbReference type="Google" id="ProtNLM"/>
    </source>
</evidence>
<protein>
    <recommendedName>
        <fullName evidence="2">Bacterial surface antigen (D15) domain-containing protein</fullName>
    </recommendedName>
</protein>
<proteinExistence type="predicted"/>
<sequence>VISIKSHHWFAPTVTSTSLFQFLFLLILSSVISQEVLGIERRNKQDDDEISYFIYPLVYQVPGLGAGDGVGATVGNLLGDGSTLSLFRIKGEIEVDSIIATDIPLFTKHLTLSAAYADGTKGGFAFYDRGSDSSEEPEFTLKFKRSWARAADLGINFFDRQLEFYYGAAFALPEIDLERSDLADFDDWENLSSEEQEDSIAAFIKNFLLYIDLVNLFVTRQGIKIDLTDDRIDPRDGYRFQYEKYGFEGEGLKNFNVEDHSLTAYYPNENLSSVLVANVFYSKSKVTKPLSLFGGIEMEDTEGAVAECIAESKGKPRDSTVSVETSCKGFVRGVQDFNAEGNNS</sequence>
<accession>A0A382FZL9</accession>
<feature type="non-terminal residue" evidence="1">
    <location>
        <position position="344"/>
    </location>
</feature>
<dbReference type="EMBL" id="UINC01052577">
    <property type="protein sequence ID" value="SVB68059.1"/>
    <property type="molecule type" value="Genomic_DNA"/>
</dbReference>
<organism evidence="1">
    <name type="scientific">marine metagenome</name>
    <dbReference type="NCBI Taxonomy" id="408172"/>
    <lineage>
        <taxon>unclassified sequences</taxon>
        <taxon>metagenomes</taxon>
        <taxon>ecological metagenomes</taxon>
    </lineage>
</organism>
<dbReference type="AlphaFoldDB" id="A0A382FZL9"/>
<feature type="non-terminal residue" evidence="1">
    <location>
        <position position="1"/>
    </location>
</feature>
<evidence type="ECO:0000313" key="1">
    <source>
        <dbReference type="EMBL" id="SVB68059.1"/>
    </source>
</evidence>
<name>A0A382FZL9_9ZZZZ</name>
<reference evidence="1" key="1">
    <citation type="submission" date="2018-05" db="EMBL/GenBank/DDBJ databases">
        <authorList>
            <person name="Lanie J.A."/>
            <person name="Ng W.-L."/>
            <person name="Kazmierczak K.M."/>
            <person name="Andrzejewski T.M."/>
            <person name="Davidsen T.M."/>
            <person name="Wayne K.J."/>
            <person name="Tettelin H."/>
            <person name="Glass J.I."/>
            <person name="Rusch D."/>
            <person name="Podicherti R."/>
            <person name="Tsui H.-C.T."/>
            <person name="Winkler M.E."/>
        </authorList>
    </citation>
    <scope>NUCLEOTIDE SEQUENCE</scope>
</reference>
<gene>
    <name evidence="1" type="ORF">METZ01_LOCUS220913</name>
</gene>